<dbReference type="Proteomes" id="UP000652307">
    <property type="component" value="Unassembled WGS sequence"/>
</dbReference>
<organism evidence="1">
    <name type="scientific">Fervidicoccus fontis</name>
    <dbReference type="NCBI Taxonomy" id="683846"/>
    <lineage>
        <taxon>Archaea</taxon>
        <taxon>Thermoproteota</taxon>
        <taxon>Thermoprotei</taxon>
        <taxon>Fervidicoccales</taxon>
        <taxon>Fervidicoccaceae</taxon>
        <taxon>Fervidicoccus</taxon>
    </lineage>
</organism>
<dbReference type="EMBL" id="JADEZV010000002">
    <property type="protein sequence ID" value="MBE9391313.1"/>
    <property type="molecule type" value="Genomic_DNA"/>
</dbReference>
<evidence type="ECO:0000313" key="1">
    <source>
        <dbReference type="EMBL" id="HEW64364.1"/>
    </source>
</evidence>
<proteinExistence type="predicted"/>
<comment type="caution">
    <text evidence="1">The sequence shown here is derived from an EMBL/GenBank/DDBJ whole genome shotgun (WGS) entry which is preliminary data.</text>
</comment>
<reference evidence="2" key="2">
    <citation type="submission" date="2020-10" db="EMBL/GenBank/DDBJ databases">
        <title>Fervidococcus fontis strain 3639Fd - the first crenarchaeon capable of growth on lipids.</title>
        <authorList>
            <person name="Kochetkova T.V."/>
            <person name="Elcheninov A.G."/>
            <person name="Toschakov S.V."/>
            <person name="Kublanov I.V."/>
        </authorList>
    </citation>
    <scope>NUCLEOTIDE SEQUENCE</scope>
    <source>
        <strain evidence="2">3639Fd</strain>
    </source>
</reference>
<gene>
    <name evidence="1" type="ORF">ENO39_04850</name>
    <name evidence="2" type="ORF">IOK49_04405</name>
</gene>
<dbReference type="Proteomes" id="UP000886076">
    <property type="component" value="Unassembled WGS sequence"/>
</dbReference>
<dbReference type="EMBL" id="DSFH01000059">
    <property type="protein sequence ID" value="HEW64364.1"/>
    <property type="molecule type" value="Genomic_DNA"/>
</dbReference>
<dbReference type="AlphaFoldDB" id="A0A7C2VB52"/>
<sequence>MTCQTHVKFLFLPLILASLILASIIYASQATGNLSTIVQNTTFNSENLFVLCYSVNSDSIAIQIKNEDNKESVETFDVIFINTRNETIATLNGINLTLSPGETKVIQISNVPFSLNQNVVFPKVVEISSNEYEIQVPVNS</sequence>
<name>A0A7C2VB52_9CREN</name>
<accession>A0A7C2VB52</accession>
<reference evidence="1" key="1">
    <citation type="journal article" date="2020" name="mSystems">
        <title>Genome- and Community-Level Interaction Insights into Carbon Utilization and Element Cycling Functions of Hydrothermarchaeota in Hydrothermal Sediment.</title>
        <authorList>
            <person name="Zhou Z."/>
            <person name="Liu Y."/>
            <person name="Xu W."/>
            <person name="Pan J."/>
            <person name="Luo Z.H."/>
            <person name="Li M."/>
        </authorList>
    </citation>
    <scope>NUCLEOTIDE SEQUENCE [LARGE SCALE GENOMIC DNA]</scope>
    <source>
        <strain evidence="1">SpSt-1261</strain>
    </source>
</reference>
<protein>
    <submittedName>
        <fullName evidence="1">Uncharacterized protein</fullName>
    </submittedName>
</protein>
<dbReference type="RefSeq" id="WP_193803719.1">
    <property type="nucleotide sequence ID" value="NZ_DSFH01000059.1"/>
</dbReference>
<evidence type="ECO:0000313" key="2">
    <source>
        <dbReference type="EMBL" id="MBE9391313.1"/>
    </source>
</evidence>